<evidence type="ECO:0000313" key="3">
    <source>
        <dbReference type="Proteomes" id="UP000675940"/>
    </source>
</evidence>
<organism evidence="2 3">
    <name type="scientific">Sagittula salina</name>
    <dbReference type="NCBI Taxonomy" id="2820268"/>
    <lineage>
        <taxon>Bacteria</taxon>
        <taxon>Pseudomonadati</taxon>
        <taxon>Pseudomonadota</taxon>
        <taxon>Alphaproteobacteria</taxon>
        <taxon>Rhodobacterales</taxon>
        <taxon>Roseobacteraceae</taxon>
        <taxon>Sagittula</taxon>
    </lineage>
</organism>
<comment type="caution">
    <text evidence="2">The sequence shown here is derived from an EMBL/GenBank/DDBJ whole genome shotgun (WGS) entry which is preliminary data.</text>
</comment>
<name>A0A940RZH2_9RHOB</name>
<accession>A0A940RZH2</accession>
<evidence type="ECO:0000313" key="2">
    <source>
        <dbReference type="EMBL" id="MBP0481983.1"/>
    </source>
</evidence>
<dbReference type="AlphaFoldDB" id="A0A940RZH2"/>
<sequence length="274" mass="28543">MTQIDDLQARISRALDRIGYGLETFEPGAGSGETEALSARVAELETAQAAAEARANAAEAAAEAIRAQLQADMEQAVETALNEAAAGQEIAVAEAVEVALSRAAEERDRALAAIRAEAEAAIASHGSVGEADAPSTPAVPSADWARVEDELRTLREALEDERIANAQLTERMRHLKERIPQAAAAPSGPQSIAALDAEVQRLRAANAQLAEANGKLREANAMGVGDTQLINKALAAELEAMRASRSVDAAETQALIEVLEPLLAEAGVTEEAGA</sequence>
<evidence type="ECO:0000256" key="1">
    <source>
        <dbReference type="SAM" id="Coils"/>
    </source>
</evidence>
<gene>
    <name evidence="2" type="ORF">J5474_05685</name>
</gene>
<proteinExistence type="predicted"/>
<dbReference type="EMBL" id="JAGISH010000002">
    <property type="protein sequence ID" value="MBP0481983.1"/>
    <property type="molecule type" value="Genomic_DNA"/>
</dbReference>
<keyword evidence="1" id="KW-0175">Coiled coil</keyword>
<feature type="coiled-coil region" evidence="1">
    <location>
        <begin position="34"/>
        <end position="75"/>
    </location>
</feature>
<dbReference type="RefSeq" id="WP_209359827.1">
    <property type="nucleotide sequence ID" value="NZ_JAGISH010000002.1"/>
</dbReference>
<reference evidence="2" key="1">
    <citation type="submission" date="2021-03" db="EMBL/GenBank/DDBJ databases">
        <title>Sagittula salina sp. nov. strain M10.9X isolated from the marine waste.</title>
        <authorList>
            <person name="Satari L."/>
            <person name="Molina-Menor E."/>
            <person name="Vidal-Verdu A."/>
            <person name="Pascual J."/>
            <person name="Pereto J."/>
            <person name="Porcar M."/>
        </authorList>
    </citation>
    <scope>NUCLEOTIDE SEQUENCE</scope>
    <source>
        <strain evidence="2">M10.9X</strain>
    </source>
</reference>
<feature type="coiled-coil region" evidence="1">
    <location>
        <begin position="151"/>
        <end position="222"/>
    </location>
</feature>
<evidence type="ECO:0008006" key="4">
    <source>
        <dbReference type="Google" id="ProtNLM"/>
    </source>
</evidence>
<dbReference type="Proteomes" id="UP000675940">
    <property type="component" value="Unassembled WGS sequence"/>
</dbReference>
<protein>
    <recommendedName>
        <fullName evidence="4">Colicin transporter</fullName>
    </recommendedName>
</protein>
<keyword evidence="3" id="KW-1185">Reference proteome</keyword>